<organism evidence="2 3">
    <name type="scientific">Niveibacterium microcysteis</name>
    <dbReference type="NCBI Taxonomy" id="2811415"/>
    <lineage>
        <taxon>Bacteria</taxon>
        <taxon>Pseudomonadati</taxon>
        <taxon>Pseudomonadota</taxon>
        <taxon>Betaproteobacteria</taxon>
        <taxon>Rhodocyclales</taxon>
        <taxon>Rhodocyclaceae</taxon>
        <taxon>Niveibacterium</taxon>
    </lineage>
</organism>
<dbReference type="PANTHER" id="PTHR12126">
    <property type="entry name" value="NADH-UBIQUINONE OXIDOREDUCTASE 39 KDA SUBUNIT-RELATED"/>
    <property type="match status" value="1"/>
</dbReference>
<gene>
    <name evidence="2" type="ORF">JY500_20375</name>
</gene>
<dbReference type="Proteomes" id="UP000663570">
    <property type="component" value="Chromosome"/>
</dbReference>
<dbReference type="InterPro" id="IPR051207">
    <property type="entry name" value="ComplexI_NDUFA9_subunit"/>
</dbReference>
<proteinExistence type="predicted"/>
<keyword evidence="3" id="KW-1185">Reference proteome</keyword>
<dbReference type="InterPro" id="IPR036291">
    <property type="entry name" value="NAD(P)-bd_dom_sf"/>
</dbReference>
<dbReference type="RefSeq" id="WP_206254396.1">
    <property type="nucleotide sequence ID" value="NZ_CP071060.1"/>
</dbReference>
<dbReference type="InterPro" id="IPR001509">
    <property type="entry name" value="Epimerase_deHydtase"/>
</dbReference>
<reference evidence="2 3" key="1">
    <citation type="submission" date="2021-02" db="EMBL/GenBank/DDBJ databases">
        <title>Niveibacterium changnyeongensis HC41.</title>
        <authorList>
            <person name="Kang M."/>
        </authorList>
    </citation>
    <scope>NUCLEOTIDE SEQUENCE [LARGE SCALE GENOMIC DNA]</scope>
    <source>
        <strain evidence="2 3">HC41</strain>
    </source>
</reference>
<dbReference type="Pfam" id="PF01370">
    <property type="entry name" value="Epimerase"/>
    <property type="match status" value="1"/>
</dbReference>
<evidence type="ECO:0000259" key="1">
    <source>
        <dbReference type="Pfam" id="PF01370"/>
    </source>
</evidence>
<dbReference type="EMBL" id="CP071060">
    <property type="protein sequence ID" value="QSI76780.1"/>
    <property type="molecule type" value="Genomic_DNA"/>
</dbReference>
<dbReference type="Gene3D" id="3.40.50.720">
    <property type="entry name" value="NAD(P)-binding Rossmann-like Domain"/>
    <property type="match status" value="1"/>
</dbReference>
<sequence>MQPKRVLIIGGTGFLGRHLANRLAARGIAVRVPTRRLAPCGPLLVLPSSEVVSADVFDAETLRRLMRDVDAVVNLVGVLHSPSGKPYGAAFAQAHVELPRRIVAAAREAGVQRLIHVSALGAAHDGPSEYLRSKADGEAAIRDAGDALRWTIFRPSVVFGPEDRFLNLFAGLASSFPVIPLGGAGARFQPVYVGDVSRAILAAIDQDFGIGGTYEIAGPDVWTLAQLVDYAARLGGHRPLIVPLPRSLAMLQATVLSWLPGGLMSPDNVRSMDRDNVASGAAQPFGLTPTALDAVAPAWLGKRTQRGRYARLRTQPRRAP</sequence>
<evidence type="ECO:0000313" key="2">
    <source>
        <dbReference type="EMBL" id="QSI76780.1"/>
    </source>
</evidence>
<evidence type="ECO:0000313" key="3">
    <source>
        <dbReference type="Proteomes" id="UP000663570"/>
    </source>
</evidence>
<name>A0ABX7M8I2_9RHOO</name>
<dbReference type="PANTHER" id="PTHR12126:SF11">
    <property type="entry name" value="NADH DEHYDROGENASE [UBIQUINONE] 1 ALPHA SUBCOMPLEX SUBUNIT 9, MITOCHONDRIAL"/>
    <property type="match status" value="1"/>
</dbReference>
<protein>
    <submittedName>
        <fullName evidence="2">Complex I NDUFA9 subunit family protein</fullName>
    </submittedName>
</protein>
<feature type="domain" description="NAD-dependent epimerase/dehydratase" evidence="1">
    <location>
        <begin position="6"/>
        <end position="217"/>
    </location>
</feature>
<dbReference type="SUPFAM" id="SSF51735">
    <property type="entry name" value="NAD(P)-binding Rossmann-fold domains"/>
    <property type="match status" value="1"/>
</dbReference>
<dbReference type="CDD" id="cd05271">
    <property type="entry name" value="NDUFA9_like_SDR_a"/>
    <property type="match status" value="1"/>
</dbReference>
<accession>A0ABX7M8I2</accession>